<evidence type="ECO:0000313" key="3">
    <source>
        <dbReference type="Proteomes" id="UP001163823"/>
    </source>
</evidence>
<dbReference type="PANTHER" id="PTHR48152">
    <property type="entry name" value="F1C9.34 PROTEIN"/>
    <property type="match status" value="1"/>
</dbReference>
<keyword evidence="3" id="KW-1185">Reference proteome</keyword>
<dbReference type="Proteomes" id="UP001163823">
    <property type="component" value="Chromosome 12"/>
</dbReference>
<accession>A0AAD7L1G7</accession>
<proteinExistence type="predicted"/>
<dbReference type="PANTHER" id="PTHR48152:SF3">
    <property type="entry name" value="DUF946 FAMILY PROTEIN (DUF946)"/>
    <property type="match status" value="1"/>
</dbReference>
<protein>
    <submittedName>
        <fullName evidence="2">Vacuolar protein sorting-associated protein 62</fullName>
    </submittedName>
</protein>
<dbReference type="AlphaFoldDB" id="A0AAD7L1G7"/>
<comment type="caution">
    <text evidence="2">The sequence shown here is derived from an EMBL/GenBank/DDBJ whole genome shotgun (WGS) entry which is preliminary data.</text>
</comment>
<dbReference type="InterPro" id="IPR009291">
    <property type="entry name" value="Vps62"/>
</dbReference>
<sequence length="511" mass="56232">MGNLFSSATDESKSLPIETTFKLPSPIPVWPPGNGFASGIIDLGCYSQPNNRALFGWVLVGKDDSSTTTNGALKEPIDYTLVWSSESSKIKQDGNGYVWLPTAPDGYKAVGHVVTTTPEKPSLERIRCVRSDLTDQCEIDSWIWGPEKTSNESKFNVFNARPNNRGTQAPGVQVGTFVAQNGGTNSPLSIACLKNTKSFLSSMPNLSQIDALVQAYSPLVYLHPDEEYHPSSLNWYFTNGALLYKKGEEAKPVPIDTTGSNLPQGGSNDGSYWVDLPVDKANKERVKKGDLQSSQAYVHIKPMLGATFTDIAIWIFYPYNGPARAKVQLINIPLGKIGQHVGDWEHLTLRVSNFNGELWRVYFSQHSKGEWLEASELEFQNGNKPVAYSSLHGHALYPKPGLVLQGNGGIGIRNDTAKSDMVMDTGVRFEVVAGEYLGSAISEPAWLNFFRKWGPRIDYSLNDEIKKVEKLLPGNLNTTLEKFVDSLPDEILGEEGPTGPKLKNNWSGDDV</sequence>
<dbReference type="Pfam" id="PF06101">
    <property type="entry name" value="Vps62"/>
    <property type="match status" value="1"/>
</dbReference>
<evidence type="ECO:0000313" key="2">
    <source>
        <dbReference type="EMBL" id="KAJ7949066.1"/>
    </source>
</evidence>
<dbReference type="KEGG" id="qsa:O6P43_029452"/>
<dbReference type="EMBL" id="JARAOO010000012">
    <property type="protein sequence ID" value="KAJ7949066.1"/>
    <property type="molecule type" value="Genomic_DNA"/>
</dbReference>
<gene>
    <name evidence="2" type="ORF">O6P43_029452</name>
</gene>
<name>A0AAD7L1G7_QUISA</name>
<organism evidence="2 3">
    <name type="scientific">Quillaja saponaria</name>
    <name type="common">Soap bark tree</name>
    <dbReference type="NCBI Taxonomy" id="32244"/>
    <lineage>
        <taxon>Eukaryota</taxon>
        <taxon>Viridiplantae</taxon>
        <taxon>Streptophyta</taxon>
        <taxon>Embryophyta</taxon>
        <taxon>Tracheophyta</taxon>
        <taxon>Spermatophyta</taxon>
        <taxon>Magnoliopsida</taxon>
        <taxon>eudicotyledons</taxon>
        <taxon>Gunneridae</taxon>
        <taxon>Pentapetalae</taxon>
        <taxon>rosids</taxon>
        <taxon>fabids</taxon>
        <taxon>Fabales</taxon>
        <taxon>Quillajaceae</taxon>
        <taxon>Quillaja</taxon>
    </lineage>
</organism>
<feature type="region of interest" description="Disordered" evidence="1">
    <location>
        <begin position="491"/>
        <end position="511"/>
    </location>
</feature>
<evidence type="ECO:0000256" key="1">
    <source>
        <dbReference type="SAM" id="MobiDB-lite"/>
    </source>
</evidence>
<reference evidence="2" key="1">
    <citation type="journal article" date="2023" name="Science">
        <title>Elucidation of the pathway for biosynthesis of saponin adjuvants from the soapbark tree.</title>
        <authorList>
            <person name="Reed J."/>
            <person name="Orme A."/>
            <person name="El-Demerdash A."/>
            <person name="Owen C."/>
            <person name="Martin L.B.B."/>
            <person name="Misra R.C."/>
            <person name="Kikuchi S."/>
            <person name="Rejzek M."/>
            <person name="Martin A.C."/>
            <person name="Harkess A."/>
            <person name="Leebens-Mack J."/>
            <person name="Louveau T."/>
            <person name="Stephenson M.J."/>
            <person name="Osbourn A."/>
        </authorList>
    </citation>
    <scope>NUCLEOTIDE SEQUENCE</scope>
    <source>
        <strain evidence="2">S10</strain>
    </source>
</reference>